<keyword evidence="4" id="KW-1185">Reference proteome</keyword>
<evidence type="ECO:0000256" key="2">
    <source>
        <dbReference type="SAM" id="SignalP"/>
    </source>
</evidence>
<feature type="region of interest" description="Disordered" evidence="1">
    <location>
        <begin position="212"/>
        <end position="233"/>
    </location>
</feature>
<accession>A0ABW7MTQ4</accession>
<proteinExistence type="predicted"/>
<evidence type="ECO:0000256" key="1">
    <source>
        <dbReference type="SAM" id="MobiDB-lite"/>
    </source>
</evidence>
<dbReference type="EMBL" id="JBAWKC010000003">
    <property type="protein sequence ID" value="MFH6769082.1"/>
    <property type="molecule type" value="Genomic_DNA"/>
</dbReference>
<sequence>MKLQILKFSLLFLIVFSVNPIFAQDKSETTRSSKNSEASYFSINLSFISDAVYLGRKDSITAPYLNPSIMYHNKSGFYAIGSFSYLTKSDQSRIDLFLGTIGYDFTSKNLSGDFSITKYFFNTDSYNVISEVDAGITASLKYDFNPIYLSASSTYFIDTSSNSDLFLSAEIGHDFVTSTKDFQISPSIGVYFGSQNFYEEYYINNRFGSDRTGSGSGSGSGSGQGTGGTIPTTTTTTVVMQESEKFDLMAIEFSLPIWYINKPFIISFLPVLVIPQNPATLTVDSVIYEEDLETTFYWMAGISYRF</sequence>
<evidence type="ECO:0008006" key="5">
    <source>
        <dbReference type="Google" id="ProtNLM"/>
    </source>
</evidence>
<evidence type="ECO:0000313" key="4">
    <source>
        <dbReference type="Proteomes" id="UP001610104"/>
    </source>
</evidence>
<gene>
    <name evidence="3" type="ORF">V8G56_10080</name>
</gene>
<comment type="caution">
    <text evidence="3">The sequence shown here is derived from an EMBL/GenBank/DDBJ whole genome shotgun (WGS) entry which is preliminary data.</text>
</comment>
<reference evidence="3 4" key="1">
    <citation type="submission" date="2024-02" db="EMBL/GenBank/DDBJ databases">
        <title>A Gaetbulibacter species isolated from tidal flats and genomic insights of their niches.</title>
        <authorList>
            <person name="Ye Y."/>
        </authorList>
    </citation>
    <scope>NUCLEOTIDE SEQUENCE [LARGE SCALE GENOMIC DNA]</scope>
    <source>
        <strain evidence="3 4">KEM-8</strain>
    </source>
</reference>
<protein>
    <recommendedName>
        <fullName evidence="5">Outer membrane protein with beta-barrel domain</fullName>
    </recommendedName>
</protein>
<feature type="compositionally biased region" description="Gly residues" evidence="1">
    <location>
        <begin position="214"/>
        <end position="228"/>
    </location>
</feature>
<dbReference type="Proteomes" id="UP001610104">
    <property type="component" value="Unassembled WGS sequence"/>
</dbReference>
<feature type="signal peptide" evidence="2">
    <location>
        <begin position="1"/>
        <end position="23"/>
    </location>
</feature>
<feature type="chain" id="PRO_5047267431" description="Outer membrane protein with beta-barrel domain" evidence="2">
    <location>
        <begin position="24"/>
        <end position="306"/>
    </location>
</feature>
<dbReference type="RefSeq" id="WP_395438326.1">
    <property type="nucleotide sequence ID" value="NZ_JBAWKC010000003.1"/>
</dbReference>
<evidence type="ECO:0000313" key="3">
    <source>
        <dbReference type="EMBL" id="MFH6769082.1"/>
    </source>
</evidence>
<name>A0ABW7MTQ4_9FLAO</name>
<keyword evidence="2" id="KW-0732">Signal</keyword>
<organism evidence="3 4">
    <name type="scientific">Gaetbulibacter aquiaggeris</name>
    <dbReference type="NCBI Taxonomy" id="1735373"/>
    <lineage>
        <taxon>Bacteria</taxon>
        <taxon>Pseudomonadati</taxon>
        <taxon>Bacteroidota</taxon>
        <taxon>Flavobacteriia</taxon>
        <taxon>Flavobacteriales</taxon>
        <taxon>Flavobacteriaceae</taxon>
        <taxon>Gaetbulibacter</taxon>
    </lineage>
</organism>